<accession>A0AAW4PTA1</accession>
<evidence type="ECO:0000313" key="2">
    <source>
        <dbReference type="Proteomes" id="UP001430377"/>
    </source>
</evidence>
<dbReference type="InterPro" id="IPR008914">
    <property type="entry name" value="PEBP"/>
</dbReference>
<sequence length="185" mass="19368">MRRRRLLAAVGTALGATAGCAGAEPEGTPFRVTVPGEDDRLPARYTCDGAGESPPVTVESVPEPVESVAVTVESDRTAIIEPVLWTLWNVPADRREIPAGLPQTATVDSLGGARQGQPEGGSPGYVAPCPSPGQTKEYRVQVYGLDAPLSVPGGTKHDDAMDAISAATLASRRFVLSYERPADTE</sequence>
<dbReference type="InterPro" id="IPR036610">
    <property type="entry name" value="PEBP-like_sf"/>
</dbReference>
<keyword evidence="1" id="KW-0649">Protein kinase inhibitor</keyword>
<gene>
    <name evidence="1" type="ORF">EGH21_12120</name>
</gene>
<organism evidence="1 2">
    <name type="scientific">Haloarcula rubra</name>
    <dbReference type="NCBI Taxonomy" id="2487747"/>
    <lineage>
        <taxon>Archaea</taxon>
        <taxon>Methanobacteriati</taxon>
        <taxon>Methanobacteriota</taxon>
        <taxon>Stenosarchaea group</taxon>
        <taxon>Halobacteria</taxon>
        <taxon>Halobacteriales</taxon>
        <taxon>Haloarculaceae</taxon>
        <taxon>Haloarcula</taxon>
    </lineage>
</organism>
<evidence type="ECO:0000313" key="1">
    <source>
        <dbReference type="EMBL" id="MBX0323775.1"/>
    </source>
</evidence>
<keyword evidence="2" id="KW-1185">Reference proteome</keyword>
<dbReference type="RefSeq" id="WP_220618741.1">
    <property type="nucleotide sequence ID" value="NZ_RKLR01000004.1"/>
</dbReference>
<protein>
    <submittedName>
        <fullName evidence="1">YbhB/YbcL family Raf kinase inhibitor-like protein</fullName>
    </submittedName>
</protein>
<dbReference type="Gene3D" id="3.90.280.10">
    <property type="entry name" value="PEBP-like"/>
    <property type="match status" value="1"/>
</dbReference>
<dbReference type="CDD" id="cd00865">
    <property type="entry name" value="PEBP_bact_arch"/>
    <property type="match status" value="1"/>
</dbReference>
<dbReference type="Proteomes" id="UP001430377">
    <property type="component" value="Unassembled WGS sequence"/>
</dbReference>
<dbReference type="PANTHER" id="PTHR30289">
    <property type="entry name" value="UNCHARACTERIZED PROTEIN YBCL-RELATED"/>
    <property type="match status" value="1"/>
</dbReference>
<dbReference type="SUPFAM" id="SSF49777">
    <property type="entry name" value="PEBP-like"/>
    <property type="match status" value="1"/>
</dbReference>
<dbReference type="Pfam" id="PF01161">
    <property type="entry name" value="PBP"/>
    <property type="match status" value="1"/>
</dbReference>
<dbReference type="EMBL" id="RKLR01000004">
    <property type="protein sequence ID" value="MBX0323775.1"/>
    <property type="molecule type" value="Genomic_DNA"/>
</dbReference>
<name>A0AAW4PTA1_9EURY</name>
<dbReference type="PROSITE" id="PS51257">
    <property type="entry name" value="PROKAR_LIPOPROTEIN"/>
    <property type="match status" value="1"/>
</dbReference>
<dbReference type="GO" id="GO:0004860">
    <property type="term" value="F:protein kinase inhibitor activity"/>
    <property type="evidence" value="ECO:0007669"/>
    <property type="project" value="UniProtKB-KW"/>
</dbReference>
<proteinExistence type="predicted"/>
<dbReference type="PANTHER" id="PTHR30289:SF1">
    <property type="entry name" value="PEBP (PHOSPHATIDYLETHANOLAMINE-BINDING PROTEIN) FAMILY PROTEIN"/>
    <property type="match status" value="1"/>
</dbReference>
<dbReference type="AlphaFoldDB" id="A0AAW4PTA1"/>
<comment type="caution">
    <text evidence="1">The sequence shown here is derived from an EMBL/GenBank/DDBJ whole genome shotgun (WGS) entry which is preliminary data.</text>
</comment>
<dbReference type="InterPro" id="IPR005247">
    <property type="entry name" value="YbhB_YbcL/LppC-like"/>
</dbReference>
<reference evidence="1 2" key="1">
    <citation type="submission" date="2021-06" db="EMBL/GenBank/DDBJ databases">
        <title>Halomicroarcula sp. a new haloarchaeum isolated from saline soil.</title>
        <authorList>
            <person name="Duran-Viseras A."/>
            <person name="Sanchez-Porro C."/>
            <person name="Ventosa A."/>
        </authorList>
    </citation>
    <scope>NUCLEOTIDE SEQUENCE [LARGE SCALE GENOMIC DNA]</scope>
    <source>
        <strain evidence="1 2">F13</strain>
    </source>
</reference>